<keyword evidence="3" id="KW-1185">Reference proteome</keyword>
<gene>
    <name evidence="2" type="ORF">ET445_05745</name>
</gene>
<name>A0A4P6FEW1_9MICO</name>
<dbReference type="Proteomes" id="UP000291259">
    <property type="component" value="Chromosome"/>
</dbReference>
<dbReference type="RefSeq" id="WP_129189659.1">
    <property type="nucleotide sequence ID" value="NZ_CP035491.1"/>
</dbReference>
<dbReference type="PROSITE" id="PS51257">
    <property type="entry name" value="PROKAR_LIPOPROTEIN"/>
    <property type="match status" value="1"/>
</dbReference>
<feature type="signal peptide" evidence="1">
    <location>
        <begin position="1"/>
        <end position="20"/>
    </location>
</feature>
<sequence>MRPLRPGPVLLAALALGALAGGTLTGCASIAAGQAAASTRAAGSTATAAPAPDPAVPLTCADLVPESLVASALAPASGTPAAAAESDSTPQPAVQPNALFDAAVLEGLGGLDCSWRLGDPQAAIGSGLGDWSYLSLRVLPGAADRWVPVWAGDAPSEDVRDIGGVEASTAAGETGWRLSAPVAGAWVQFEITAAGLTGTGSKYAGISDGTMLDRLAAVAEPVFAALESATPEQAAWPRLELAPVEPTCTGDLDVALLLVYLGYPADTAVSYRARTPDAVAASLDDAIRADARVFTCVLLAGGHGVSEIAVARGFAPESGVLDAPDGDVALDPLALPPGGDARAFIGPAMPNGGRTPVYLAAGGDLYEIWSDRSSAIADGIVDARW</sequence>
<protein>
    <recommendedName>
        <fullName evidence="4">DUF3558 domain-containing protein</fullName>
    </recommendedName>
</protein>
<keyword evidence="1" id="KW-0732">Signal</keyword>
<dbReference type="KEGG" id="agf:ET445_05745"/>
<evidence type="ECO:0008006" key="4">
    <source>
        <dbReference type="Google" id="ProtNLM"/>
    </source>
</evidence>
<dbReference type="OrthoDB" id="5116378at2"/>
<proteinExistence type="predicted"/>
<evidence type="ECO:0000313" key="3">
    <source>
        <dbReference type="Proteomes" id="UP000291259"/>
    </source>
</evidence>
<reference evidence="2 3" key="1">
    <citation type="submission" date="2019-01" db="EMBL/GenBank/DDBJ databases">
        <title>Genome sequencing of strain FW100M-8.</title>
        <authorList>
            <person name="Heo J."/>
            <person name="Kim S.-J."/>
            <person name="Kim J.-S."/>
            <person name="Hong S.-B."/>
            <person name="Kwon S.-W."/>
        </authorList>
    </citation>
    <scope>NUCLEOTIDE SEQUENCE [LARGE SCALE GENOMIC DNA]</scope>
    <source>
        <strain evidence="2 3">FW100M-8</strain>
    </source>
</reference>
<organism evidence="2 3">
    <name type="scientific">Agromyces protaetiae</name>
    <dbReference type="NCBI Taxonomy" id="2509455"/>
    <lineage>
        <taxon>Bacteria</taxon>
        <taxon>Bacillati</taxon>
        <taxon>Actinomycetota</taxon>
        <taxon>Actinomycetes</taxon>
        <taxon>Micrococcales</taxon>
        <taxon>Microbacteriaceae</taxon>
        <taxon>Agromyces</taxon>
    </lineage>
</organism>
<feature type="chain" id="PRO_5039642609" description="DUF3558 domain-containing protein" evidence="1">
    <location>
        <begin position="21"/>
        <end position="385"/>
    </location>
</feature>
<evidence type="ECO:0000256" key="1">
    <source>
        <dbReference type="SAM" id="SignalP"/>
    </source>
</evidence>
<accession>A0A4P6FEW1</accession>
<dbReference type="EMBL" id="CP035491">
    <property type="protein sequence ID" value="QAY72919.1"/>
    <property type="molecule type" value="Genomic_DNA"/>
</dbReference>
<evidence type="ECO:0000313" key="2">
    <source>
        <dbReference type="EMBL" id="QAY72919.1"/>
    </source>
</evidence>
<dbReference type="AlphaFoldDB" id="A0A4P6FEW1"/>